<keyword evidence="6 12" id="KW-0472">Membrane</keyword>
<feature type="compositionally biased region" description="Low complexity" evidence="11">
    <location>
        <begin position="296"/>
        <end position="318"/>
    </location>
</feature>
<evidence type="ECO:0000256" key="10">
    <source>
        <dbReference type="RuleBase" id="RU000688"/>
    </source>
</evidence>
<evidence type="ECO:0000259" key="13">
    <source>
        <dbReference type="PROSITE" id="PS50262"/>
    </source>
</evidence>
<name>A0A914WWR3_9BILA</name>
<protein>
    <submittedName>
        <fullName evidence="15">G-protein coupled receptors family 1 profile domain-containing protein</fullName>
    </submittedName>
</protein>
<dbReference type="PROSITE" id="PS00237">
    <property type="entry name" value="G_PROTEIN_RECEP_F1_1"/>
    <property type="match status" value="1"/>
</dbReference>
<dbReference type="WBParaSite" id="PSAMB.scaffold56size92332.g1266.t1">
    <property type="protein sequence ID" value="PSAMB.scaffold56size92332.g1266.t1"/>
    <property type="gene ID" value="PSAMB.scaffold56size92332.g1266"/>
</dbReference>
<evidence type="ECO:0000256" key="4">
    <source>
        <dbReference type="ARBA" id="ARBA00022989"/>
    </source>
</evidence>
<dbReference type="InterPro" id="IPR017452">
    <property type="entry name" value="GPCR_Rhodpsn_7TM"/>
</dbReference>
<evidence type="ECO:0000256" key="2">
    <source>
        <dbReference type="ARBA" id="ARBA00022475"/>
    </source>
</evidence>
<evidence type="ECO:0000256" key="9">
    <source>
        <dbReference type="ARBA" id="ARBA00023224"/>
    </source>
</evidence>
<dbReference type="GO" id="GO:0016907">
    <property type="term" value="F:G protein-coupled acetylcholine receptor activity"/>
    <property type="evidence" value="ECO:0007669"/>
    <property type="project" value="UniProtKB-ARBA"/>
</dbReference>
<keyword evidence="3 10" id="KW-0812">Transmembrane</keyword>
<dbReference type="GO" id="GO:0004993">
    <property type="term" value="F:G protein-coupled serotonin receptor activity"/>
    <property type="evidence" value="ECO:0007669"/>
    <property type="project" value="TreeGrafter"/>
</dbReference>
<dbReference type="SUPFAM" id="SSF81321">
    <property type="entry name" value="Family A G protein-coupled receptor-like"/>
    <property type="match status" value="2"/>
</dbReference>
<evidence type="ECO:0000256" key="12">
    <source>
        <dbReference type="SAM" id="Phobius"/>
    </source>
</evidence>
<keyword evidence="14" id="KW-1185">Reference proteome</keyword>
<feature type="transmembrane region" description="Helical" evidence="12">
    <location>
        <begin position="184"/>
        <end position="207"/>
    </location>
</feature>
<evidence type="ECO:0000256" key="11">
    <source>
        <dbReference type="SAM" id="MobiDB-lite"/>
    </source>
</evidence>
<dbReference type="GO" id="GO:0045202">
    <property type="term" value="C:synapse"/>
    <property type="evidence" value="ECO:0007669"/>
    <property type="project" value="TreeGrafter"/>
</dbReference>
<keyword evidence="5 10" id="KW-0297">G-protein coupled receptor</keyword>
<feature type="compositionally biased region" description="Polar residues" evidence="11">
    <location>
        <begin position="283"/>
        <end position="295"/>
    </location>
</feature>
<evidence type="ECO:0000256" key="8">
    <source>
        <dbReference type="ARBA" id="ARBA00023170"/>
    </source>
</evidence>
<accession>A0A914WWR3</accession>
<dbReference type="GO" id="GO:0007187">
    <property type="term" value="P:G protein-coupled receptor signaling pathway, coupled to cyclic nucleotide second messenger"/>
    <property type="evidence" value="ECO:0007669"/>
    <property type="project" value="TreeGrafter"/>
</dbReference>
<evidence type="ECO:0000256" key="1">
    <source>
        <dbReference type="ARBA" id="ARBA00004651"/>
    </source>
</evidence>
<feature type="transmembrane region" description="Helical" evidence="12">
    <location>
        <begin position="98"/>
        <end position="118"/>
    </location>
</feature>
<evidence type="ECO:0000256" key="6">
    <source>
        <dbReference type="ARBA" id="ARBA00023136"/>
    </source>
</evidence>
<evidence type="ECO:0000313" key="14">
    <source>
        <dbReference type="Proteomes" id="UP000887566"/>
    </source>
</evidence>
<dbReference type="InterPro" id="IPR000276">
    <property type="entry name" value="GPCR_Rhodpsn"/>
</dbReference>
<feature type="transmembrane region" description="Helical" evidence="12">
    <location>
        <begin position="58"/>
        <end position="78"/>
    </location>
</feature>
<comment type="subcellular location">
    <subcellularLocation>
        <location evidence="1">Cell membrane</location>
        <topology evidence="1">Multi-pass membrane protein</topology>
    </subcellularLocation>
</comment>
<dbReference type="PANTHER" id="PTHR24247:SF191">
    <property type="entry name" value="MUSCARINIC ACETYLCHOLINE RECEPTOR, B-TYPE, ISOFORM A"/>
    <property type="match status" value="1"/>
</dbReference>
<feature type="domain" description="G-protein coupled receptors family 1 profile" evidence="13">
    <location>
        <begin position="38"/>
        <end position="910"/>
    </location>
</feature>
<dbReference type="GO" id="GO:0030425">
    <property type="term" value="C:dendrite"/>
    <property type="evidence" value="ECO:0007669"/>
    <property type="project" value="TreeGrafter"/>
</dbReference>
<proteinExistence type="inferred from homology"/>
<keyword evidence="9 10" id="KW-0807">Transducer</keyword>
<evidence type="ECO:0000256" key="3">
    <source>
        <dbReference type="ARBA" id="ARBA00022692"/>
    </source>
</evidence>
<dbReference type="PRINTS" id="PR00237">
    <property type="entry name" value="GPCRRHODOPSN"/>
</dbReference>
<dbReference type="GO" id="GO:0007197">
    <property type="term" value="P:adenylate cyclase-inhibiting G protein-coupled acetylcholine receptor signaling pathway"/>
    <property type="evidence" value="ECO:0007669"/>
    <property type="project" value="TreeGrafter"/>
</dbReference>
<reference evidence="15" key="1">
    <citation type="submission" date="2022-11" db="UniProtKB">
        <authorList>
            <consortium name="WormBaseParasite"/>
        </authorList>
    </citation>
    <scope>IDENTIFICATION</scope>
</reference>
<evidence type="ECO:0000256" key="7">
    <source>
        <dbReference type="ARBA" id="ARBA00023157"/>
    </source>
</evidence>
<dbReference type="CDD" id="cd15302">
    <property type="entry name" value="7tmA_mAChR_GAR-2-like"/>
    <property type="match status" value="1"/>
</dbReference>
<dbReference type="Gene3D" id="1.20.1070.10">
    <property type="entry name" value="Rhodopsin 7-helix transmembrane proteins"/>
    <property type="match status" value="2"/>
</dbReference>
<comment type="similarity">
    <text evidence="10">Belongs to the G-protein coupled receptor 1 family.</text>
</comment>
<feature type="transmembrane region" description="Helical" evidence="12">
    <location>
        <begin position="139"/>
        <end position="164"/>
    </location>
</feature>
<feature type="transmembrane region" description="Helical" evidence="12">
    <location>
        <begin position="851"/>
        <end position="878"/>
    </location>
</feature>
<keyword evidence="2" id="KW-1003">Cell membrane</keyword>
<feature type="transmembrane region" description="Helical" evidence="12">
    <location>
        <begin position="20"/>
        <end position="46"/>
    </location>
</feature>
<sequence>MDNTTTGSTDVWSPVDNPLLLIPIAILMTALSLVTIVGNFMVMLSYYLDKNIRHPSNYYIFSLAASDFIIGLEGFPVYSYYALRNQNWGLGWFLCDLWLSIDYSVCLASIYTVLCITIDRYCSVKYPAAYRNWRTPGKCLIVVGAVWLVPTLLFSVSIFGYGTFTGTGRQLKEHECFVPFMTNAYLNMGMYISYYWSTLFVMLWLYWGIYRAARDLATKSEQRNRRLVVLAEMQAGQIHRLGSTKSQPLKQAGKHSDGRKQRAAAHSVHGGEVQTAPGDGVSVVTSEAQNSSSAFDSDVVDTTESSSSKAAAKATAKATHVKHASSGRKGGESSRRLHKCAQEPLLNGGNVPQASRGRLHDAAFPGGADAGGAVRPLLGHAHRLVGQRAVPAETAQSAVLLVVAAAAAAVVVVAAAAAAGQGAHQPRQRSPPSSSSSPPPPPPSSSSQRQPPRAISVPLITQQEPSSIIERESTAPCVSPEPSDIGSHSSTAHSSIVRRDVAHPAHADGDAQVEERTPTLDDIHNAVNHMFASISGAFNAEKLVDDAIAKEIRFIDTESLMSGSIRLRPRSPVSLAASQDAATVRLQSKFSLPLPPDSRQSSFDCAVNEQELILSERTDTDTNSYFTAFTDSFDPPPGAPIYQRSLDDVHIFFDNNDDLIAIVTPRDEDDDMMTPSAESPPSATLIADAGQPDIFSFEPDRRTLVHISNSTRPRAQTSPLRSNLSKQVSFENIYARSASESYEISLMPTVAVHRASTISMHRLPPPPSSMAEHADANNESAILTAPLLGESSSTLPSSGLDIQRRQSSRSVRIIQHRFMTLIRSSHRSRKERPSRKNHQYKSKSENRARKALRTITFILGAFVFFWTPFYVLATVIGFCDSCSSSPLFNFFYTISYYLCYMNSPLNPFCYALANQQFKKTLTRILKGDFHRV</sequence>
<dbReference type="PANTHER" id="PTHR24247">
    <property type="entry name" value="5-HYDROXYTRYPTAMINE RECEPTOR"/>
    <property type="match status" value="1"/>
</dbReference>
<feature type="region of interest" description="Disordered" evidence="11">
    <location>
        <begin position="241"/>
        <end position="364"/>
    </location>
</feature>
<keyword evidence="4 12" id="KW-1133">Transmembrane helix</keyword>
<dbReference type="GO" id="GO:0005886">
    <property type="term" value="C:plasma membrane"/>
    <property type="evidence" value="ECO:0007669"/>
    <property type="project" value="UniProtKB-SubCell"/>
</dbReference>
<dbReference type="FunFam" id="1.20.1070.10:FF:000365">
    <property type="entry name" value="Muscarinic acetylcholine receptor gar-2"/>
    <property type="match status" value="1"/>
</dbReference>
<feature type="region of interest" description="Disordered" evidence="11">
    <location>
        <begin position="422"/>
        <end position="494"/>
    </location>
</feature>
<dbReference type="Pfam" id="PF00001">
    <property type="entry name" value="7tm_1"/>
    <property type="match status" value="2"/>
</dbReference>
<feature type="compositionally biased region" description="Basic residues" evidence="11">
    <location>
        <begin position="825"/>
        <end position="841"/>
    </location>
</feature>
<organism evidence="14 15">
    <name type="scientific">Plectus sambesii</name>
    <dbReference type="NCBI Taxonomy" id="2011161"/>
    <lineage>
        <taxon>Eukaryota</taxon>
        <taxon>Metazoa</taxon>
        <taxon>Ecdysozoa</taxon>
        <taxon>Nematoda</taxon>
        <taxon>Chromadorea</taxon>
        <taxon>Plectida</taxon>
        <taxon>Plectina</taxon>
        <taxon>Plectoidea</taxon>
        <taxon>Plectidae</taxon>
        <taxon>Plectus</taxon>
    </lineage>
</organism>
<feature type="region of interest" description="Disordered" evidence="11">
    <location>
        <begin position="825"/>
        <end position="845"/>
    </location>
</feature>
<feature type="transmembrane region" description="Helical" evidence="12">
    <location>
        <begin position="890"/>
        <end position="913"/>
    </location>
</feature>
<dbReference type="PROSITE" id="PS50262">
    <property type="entry name" value="G_PROTEIN_RECEP_F1_2"/>
    <property type="match status" value="1"/>
</dbReference>
<dbReference type="Proteomes" id="UP000887566">
    <property type="component" value="Unplaced"/>
</dbReference>
<dbReference type="AlphaFoldDB" id="A0A914WWR3"/>
<evidence type="ECO:0000313" key="15">
    <source>
        <dbReference type="WBParaSite" id="PSAMB.scaffold56size92332.g1266.t1"/>
    </source>
</evidence>
<evidence type="ECO:0000256" key="5">
    <source>
        <dbReference type="ARBA" id="ARBA00023040"/>
    </source>
</evidence>
<keyword evidence="8 10" id="KW-0675">Receptor</keyword>
<keyword evidence="7" id="KW-1015">Disulfide bond</keyword>